<feature type="non-terminal residue" evidence="2">
    <location>
        <position position="1"/>
    </location>
</feature>
<proteinExistence type="predicted"/>
<feature type="compositionally biased region" description="Low complexity" evidence="1">
    <location>
        <begin position="52"/>
        <end position="65"/>
    </location>
</feature>
<accession>A0A061SAI8</accession>
<reference evidence="2" key="1">
    <citation type="submission" date="2014-05" db="EMBL/GenBank/DDBJ databases">
        <title>The transcriptome of the halophilic microalga Tetraselmis sp. GSL018 isolated from the Great Salt Lake, Utah.</title>
        <authorList>
            <person name="Jinkerson R.E."/>
            <person name="D'Adamo S."/>
            <person name="Posewitz M.C."/>
        </authorList>
    </citation>
    <scope>NUCLEOTIDE SEQUENCE</scope>
    <source>
        <strain evidence="2">GSL018</strain>
    </source>
</reference>
<dbReference type="AlphaFoldDB" id="A0A061SAI8"/>
<organism evidence="2">
    <name type="scientific">Tetraselmis sp. GSL018</name>
    <dbReference type="NCBI Taxonomy" id="582737"/>
    <lineage>
        <taxon>Eukaryota</taxon>
        <taxon>Viridiplantae</taxon>
        <taxon>Chlorophyta</taxon>
        <taxon>core chlorophytes</taxon>
        <taxon>Chlorodendrophyceae</taxon>
        <taxon>Chlorodendrales</taxon>
        <taxon>Chlorodendraceae</taxon>
        <taxon>Tetraselmis</taxon>
    </lineage>
</organism>
<protein>
    <submittedName>
        <fullName evidence="2">Uncharacterized protein</fullName>
    </submittedName>
</protein>
<dbReference type="EMBL" id="GBEZ01005234">
    <property type="protein sequence ID" value="JAC80049.1"/>
    <property type="molecule type" value="Transcribed_RNA"/>
</dbReference>
<evidence type="ECO:0000256" key="1">
    <source>
        <dbReference type="SAM" id="MobiDB-lite"/>
    </source>
</evidence>
<sequence length="85" mass="8834">SGISEHLPAPGPLHLVSSLSVHSHPDLCAALAVPAWALVTRPGAQRRRGGTSRKACSLSASSAAPRRPPRALKPCQLPSRAQAPF</sequence>
<name>A0A061SAI8_9CHLO</name>
<feature type="non-terminal residue" evidence="2">
    <location>
        <position position="85"/>
    </location>
</feature>
<feature type="region of interest" description="Disordered" evidence="1">
    <location>
        <begin position="43"/>
        <end position="85"/>
    </location>
</feature>
<gene>
    <name evidence="2" type="ORF">TSPGSL018_11179</name>
</gene>
<evidence type="ECO:0000313" key="2">
    <source>
        <dbReference type="EMBL" id="JAC80049.1"/>
    </source>
</evidence>